<sequence>MQALGRGAARLGYVGLAVASVLTACTAAPGSRPSPPAAQTSPTALTSPAARPVDPDPRVGAVYLGDGDLHTCTASVLAPSSANLILTAGHCLARGIEARFVPGDGDGDGDGVVEAGSWAVDAVYLDPRWVTGTDPAADFAVAHVSRSDGAGLQSVVGDGLRLATSPRPGAEVTVIGYPAGVGGGPAACRASTAPALRGFPTLHCAGVVGGFSGAPWITGSSVSGLVGGLDGGGCAEEVSYSPPFDDAVARLQARAQAGGPGDDPPPFFDDGCG</sequence>
<evidence type="ECO:0000256" key="2">
    <source>
        <dbReference type="SAM" id="SignalP"/>
    </source>
</evidence>
<protein>
    <recommendedName>
        <fullName evidence="5">Trypsin</fullName>
    </recommendedName>
</protein>
<feature type="compositionally biased region" description="Low complexity" evidence="1">
    <location>
        <begin position="28"/>
        <end position="50"/>
    </location>
</feature>
<accession>A0A839Q416</accession>
<dbReference type="Proteomes" id="UP000550501">
    <property type="component" value="Unassembled WGS sequence"/>
</dbReference>
<feature type="region of interest" description="Disordered" evidence="1">
    <location>
        <begin position="254"/>
        <end position="273"/>
    </location>
</feature>
<evidence type="ECO:0000313" key="4">
    <source>
        <dbReference type="Proteomes" id="UP000550501"/>
    </source>
</evidence>
<keyword evidence="2" id="KW-0732">Signal</keyword>
<reference evidence="3 4" key="1">
    <citation type="submission" date="2020-08" db="EMBL/GenBank/DDBJ databases">
        <title>The Agave Microbiome: Exploring the role of microbial communities in plant adaptations to desert environments.</title>
        <authorList>
            <person name="Partida-Martinez L.P."/>
        </authorList>
    </citation>
    <scope>NUCLEOTIDE SEQUENCE [LARGE SCALE GENOMIC DNA]</scope>
    <source>
        <strain evidence="3 4">AT2.18</strain>
    </source>
</reference>
<dbReference type="InterPro" id="IPR043504">
    <property type="entry name" value="Peptidase_S1_PA_chymotrypsin"/>
</dbReference>
<dbReference type="Pfam" id="PF13365">
    <property type="entry name" value="Trypsin_2"/>
    <property type="match status" value="1"/>
</dbReference>
<dbReference type="GO" id="GO:0006508">
    <property type="term" value="P:proteolysis"/>
    <property type="evidence" value="ECO:0007669"/>
    <property type="project" value="InterPro"/>
</dbReference>
<dbReference type="InterPro" id="IPR009003">
    <property type="entry name" value="Peptidase_S1_PA"/>
</dbReference>
<dbReference type="SUPFAM" id="SSF50494">
    <property type="entry name" value="Trypsin-like serine proteases"/>
    <property type="match status" value="1"/>
</dbReference>
<organism evidence="3 4">
    <name type="scientific">Mycolicibacterium iranicum</name>
    <name type="common">Mycobacterium iranicum</name>
    <dbReference type="NCBI Taxonomy" id="912594"/>
    <lineage>
        <taxon>Bacteria</taxon>
        <taxon>Bacillati</taxon>
        <taxon>Actinomycetota</taxon>
        <taxon>Actinomycetes</taxon>
        <taxon>Mycobacteriales</taxon>
        <taxon>Mycobacteriaceae</taxon>
        <taxon>Mycolicibacterium</taxon>
    </lineage>
</organism>
<dbReference type="GO" id="GO:0004252">
    <property type="term" value="F:serine-type endopeptidase activity"/>
    <property type="evidence" value="ECO:0007669"/>
    <property type="project" value="InterPro"/>
</dbReference>
<dbReference type="Gene3D" id="2.40.10.10">
    <property type="entry name" value="Trypsin-like serine proteases"/>
    <property type="match status" value="2"/>
</dbReference>
<feature type="chain" id="PRO_5038787479" description="Trypsin" evidence="2">
    <location>
        <begin position="20"/>
        <end position="273"/>
    </location>
</feature>
<dbReference type="EMBL" id="JACHVU010000003">
    <property type="protein sequence ID" value="MBB2990193.1"/>
    <property type="molecule type" value="Genomic_DNA"/>
</dbReference>
<dbReference type="AlphaFoldDB" id="A0A839Q416"/>
<feature type="signal peptide" evidence="2">
    <location>
        <begin position="1"/>
        <end position="19"/>
    </location>
</feature>
<dbReference type="RefSeq" id="WP_183467457.1">
    <property type="nucleotide sequence ID" value="NZ_JACHVU010000003.1"/>
</dbReference>
<evidence type="ECO:0008006" key="5">
    <source>
        <dbReference type="Google" id="ProtNLM"/>
    </source>
</evidence>
<dbReference type="PROSITE" id="PS51257">
    <property type="entry name" value="PROKAR_LIPOPROTEIN"/>
    <property type="match status" value="1"/>
</dbReference>
<evidence type="ECO:0000313" key="3">
    <source>
        <dbReference type="EMBL" id="MBB2990193.1"/>
    </source>
</evidence>
<comment type="caution">
    <text evidence="3">The sequence shown here is derived from an EMBL/GenBank/DDBJ whole genome shotgun (WGS) entry which is preliminary data.</text>
</comment>
<evidence type="ECO:0000256" key="1">
    <source>
        <dbReference type="SAM" id="MobiDB-lite"/>
    </source>
</evidence>
<feature type="region of interest" description="Disordered" evidence="1">
    <location>
        <begin position="28"/>
        <end position="57"/>
    </location>
</feature>
<keyword evidence="4" id="KW-1185">Reference proteome</keyword>
<proteinExistence type="predicted"/>
<dbReference type="PROSITE" id="PS00134">
    <property type="entry name" value="TRYPSIN_HIS"/>
    <property type="match status" value="1"/>
</dbReference>
<name>A0A839Q416_MYCIR</name>
<dbReference type="InterPro" id="IPR018114">
    <property type="entry name" value="TRYPSIN_HIS"/>
</dbReference>
<gene>
    <name evidence="3" type="ORF">FHR72_001661</name>
</gene>